<dbReference type="RefSeq" id="WP_090726835.1">
    <property type="nucleotide sequence ID" value="NZ_JBHUMJ010000008.1"/>
</dbReference>
<comment type="caution">
    <text evidence="2">The sequence shown here is derived from an EMBL/GenBank/DDBJ whole genome shotgun (WGS) entry which is preliminary data.</text>
</comment>
<evidence type="ECO:0000256" key="1">
    <source>
        <dbReference type="SAM" id="MobiDB-lite"/>
    </source>
</evidence>
<dbReference type="Proteomes" id="UP001597540">
    <property type="component" value="Unassembled WGS sequence"/>
</dbReference>
<gene>
    <name evidence="2" type="ORF">ACFSVM_20780</name>
</gene>
<evidence type="ECO:0000313" key="2">
    <source>
        <dbReference type="EMBL" id="MFD2702878.1"/>
    </source>
</evidence>
<feature type="compositionally biased region" description="Low complexity" evidence="1">
    <location>
        <begin position="190"/>
        <end position="203"/>
    </location>
</feature>
<accession>A0ABW5SUD0</accession>
<organism evidence="2 3">
    <name type="scientific">Paenibacillus shunpengii</name>
    <dbReference type="NCBI Taxonomy" id="2054424"/>
    <lineage>
        <taxon>Bacteria</taxon>
        <taxon>Bacillati</taxon>
        <taxon>Bacillota</taxon>
        <taxon>Bacilli</taxon>
        <taxon>Bacillales</taxon>
        <taxon>Paenibacillaceae</taxon>
        <taxon>Paenibacillus</taxon>
    </lineage>
</organism>
<evidence type="ECO:0000313" key="3">
    <source>
        <dbReference type="Proteomes" id="UP001597540"/>
    </source>
</evidence>
<keyword evidence="3" id="KW-1185">Reference proteome</keyword>
<name>A0ABW5SUD0_9BACL</name>
<reference evidence="3" key="1">
    <citation type="journal article" date="2019" name="Int. J. Syst. Evol. Microbiol.">
        <title>The Global Catalogue of Microorganisms (GCM) 10K type strain sequencing project: providing services to taxonomists for standard genome sequencing and annotation.</title>
        <authorList>
            <consortium name="The Broad Institute Genomics Platform"/>
            <consortium name="The Broad Institute Genome Sequencing Center for Infectious Disease"/>
            <person name="Wu L."/>
            <person name="Ma J."/>
        </authorList>
    </citation>
    <scope>NUCLEOTIDE SEQUENCE [LARGE SCALE GENOMIC DNA]</scope>
    <source>
        <strain evidence="3">KCTC 33849</strain>
    </source>
</reference>
<protein>
    <submittedName>
        <fullName evidence="2">Uncharacterized protein</fullName>
    </submittedName>
</protein>
<feature type="region of interest" description="Disordered" evidence="1">
    <location>
        <begin position="159"/>
        <end position="207"/>
    </location>
</feature>
<proteinExistence type="predicted"/>
<sequence length="268" mass="29277">MIRNTLFLLVVIALLVIVVRKVSEPVFSDLITLPITDKIARGALEDLPLPPSQEELIAYAQQLAEEGTVQYSTDLTLQYEQASGDSKGIMTAAYKETLLGFIDMESSSLAEISNRPIYEENVMISSSLAADIEGEQYAQTRADQDQQAGMDAMQLEPGMEQQENREQDNLITTDASVPVVEEGDVRKSDGGPSSGSSNTGSESTDVTVDSEVSIAGNEGVALYVNEVYFDRYPNLKEAVRLASLVKNAALIDLRTDQVVWDNYKHSAD</sequence>
<dbReference type="EMBL" id="JBHUMJ010000008">
    <property type="protein sequence ID" value="MFD2702878.1"/>
    <property type="molecule type" value="Genomic_DNA"/>
</dbReference>